<dbReference type="InterPro" id="IPR006140">
    <property type="entry name" value="D-isomer_DH_NAD-bd"/>
</dbReference>
<dbReference type="InterPro" id="IPR045865">
    <property type="entry name" value="ACT-like_dom_sf"/>
</dbReference>
<dbReference type="SUPFAM" id="SSF52283">
    <property type="entry name" value="Formate/glycerate dehydrogenase catalytic domain-like"/>
    <property type="match status" value="1"/>
</dbReference>
<evidence type="ECO:0000256" key="2">
    <source>
        <dbReference type="ARBA" id="ARBA00005216"/>
    </source>
</evidence>
<dbReference type="EC" id="1.1.1.95" evidence="10"/>
<dbReference type="EMBL" id="NDHY01000008">
    <property type="protein sequence ID" value="RII00062.1"/>
    <property type="molecule type" value="Genomic_DNA"/>
</dbReference>
<dbReference type="NCBIfam" id="TIGR01327">
    <property type="entry name" value="PGDH"/>
    <property type="match status" value="1"/>
</dbReference>
<comment type="pathway">
    <text evidence="2 10">Amino-acid biosynthesis; L-serine biosynthesis; L-serine from 3-phospho-D-glycerate: step 1/3.</text>
</comment>
<dbReference type="PROSITE" id="PS00671">
    <property type="entry name" value="D_2_HYDROXYACID_DH_3"/>
    <property type="match status" value="1"/>
</dbReference>
<evidence type="ECO:0000259" key="11">
    <source>
        <dbReference type="PROSITE" id="PS51671"/>
    </source>
</evidence>
<dbReference type="PROSITE" id="PS51671">
    <property type="entry name" value="ACT"/>
    <property type="match status" value="1"/>
</dbReference>
<dbReference type="InterPro" id="IPR036291">
    <property type="entry name" value="NAD(P)-bd_dom_sf"/>
</dbReference>
<dbReference type="FunFam" id="3.40.50.720:FF:000021">
    <property type="entry name" value="D-3-phosphoglycerate dehydrogenase"/>
    <property type="match status" value="1"/>
</dbReference>
<dbReference type="GO" id="GO:0004617">
    <property type="term" value="F:phosphoglycerate dehydrogenase activity"/>
    <property type="evidence" value="ECO:0007669"/>
    <property type="project" value="UniProtKB-UniRule"/>
</dbReference>
<protein>
    <recommendedName>
        <fullName evidence="4 10">D-3-phosphoglycerate dehydrogenase</fullName>
        <ecNumber evidence="10">1.1.1.95</ecNumber>
    </recommendedName>
</protein>
<dbReference type="PANTHER" id="PTHR42789">
    <property type="entry name" value="D-ISOMER SPECIFIC 2-HYDROXYACID DEHYDROGENASE FAMILY PROTEIN (AFU_ORTHOLOGUE AFUA_6G10090)"/>
    <property type="match status" value="1"/>
</dbReference>
<dbReference type="Pfam" id="PF00389">
    <property type="entry name" value="2-Hacid_dh"/>
    <property type="match status" value="1"/>
</dbReference>
<dbReference type="GO" id="GO:0006564">
    <property type="term" value="P:L-serine biosynthetic process"/>
    <property type="evidence" value="ECO:0007669"/>
    <property type="project" value="UniProtKB-UniRule"/>
</dbReference>
<proteinExistence type="inferred from homology"/>
<dbReference type="CDD" id="cd12173">
    <property type="entry name" value="PGDH_4"/>
    <property type="match status" value="1"/>
</dbReference>
<dbReference type="Pfam" id="PF02826">
    <property type="entry name" value="2-Hacid_dh_C"/>
    <property type="match status" value="1"/>
</dbReference>
<dbReference type="Gene3D" id="3.40.50.720">
    <property type="entry name" value="NAD(P)-binding Rossmann-like Domain"/>
    <property type="match status" value="2"/>
</dbReference>
<dbReference type="PANTHER" id="PTHR42789:SF1">
    <property type="entry name" value="D-ISOMER SPECIFIC 2-HYDROXYACID DEHYDROGENASE FAMILY PROTEIN (AFU_ORTHOLOGUE AFUA_6G10090)"/>
    <property type="match status" value="1"/>
</dbReference>
<dbReference type="AlphaFoldDB" id="A0A399FXW8"/>
<dbReference type="UniPathway" id="UPA00135">
    <property type="reaction ID" value="UER00196"/>
</dbReference>
<evidence type="ECO:0000256" key="6">
    <source>
        <dbReference type="ARBA" id="ARBA00023027"/>
    </source>
</evidence>
<dbReference type="PROSITE" id="PS00670">
    <property type="entry name" value="D_2_HYDROXYACID_DH_2"/>
    <property type="match status" value="1"/>
</dbReference>
<dbReference type="Pfam" id="PF19304">
    <property type="entry name" value="PGDH_inter"/>
    <property type="match status" value="1"/>
</dbReference>
<keyword evidence="7 10" id="KW-0718">Serine biosynthesis</keyword>
<keyword evidence="6 10" id="KW-0520">NAD</keyword>
<evidence type="ECO:0000313" key="12">
    <source>
        <dbReference type="EMBL" id="RII00062.1"/>
    </source>
</evidence>
<dbReference type="InterPro" id="IPR029753">
    <property type="entry name" value="D-isomer_DH_CS"/>
</dbReference>
<evidence type="ECO:0000313" key="13">
    <source>
        <dbReference type="Proteomes" id="UP000266287"/>
    </source>
</evidence>
<comment type="catalytic activity">
    <reaction evidence="8">
        <text>(R)-2-hydroxyglutarate + NAD(+) = 2-oxoglutarate + NADH + H(+)</text>
        <dbReference type="Rhea" id="RHEA:49612"/>
        <dbReference type="ChEBI" id="CHEBI:15378"/>
        <dbReference type="ChEBI" id="CHEBI:15801"/>
        <dbReference type="ChEBI" id="CHEBI:16810"/>
        <dbReference type="ChEBI" id="CHEBI:57540"/>
        <dbReference type="ChEBI" id="CHEBI:57945"/>
        <dbReference type="EC" id="1.1.1.399"/>
    </reaction>
</comment>
<dbReference type="InterPro" id="IPR006236">
    <property type="entry name" value="PGDH"/>
</dbReference>
<evidence type="ECO:0000256" key="9">
    <source>
        <dbReference type="ARBA" id="ARBA00048731"/>
    </source>
</evidence>
<sequence length="527" mass="57206">MKVLISDPISKEGMKILEKESGLEVLLATELSPAELKERIKDASALIIRSKTKVTRDLIEAGKALKIIGRAGAGVDNVDIEAATDHGVIVMNSPGANTISTAEHTIGMLLALSRNIPQGHLSLKEKGKWERSKFLGVELRSKTLGIIGLGRIGSEVAKRAMAMEMRCIVCDPFISPERAKKYGVELLNIGEFLPQADFITVHTPLTDETWHLLSKKEFRAMKNGVRIINCARGGIVDEEALYEAMKAGKVAGAALDVYEHEPPRSSQLLTMEGLVATPHIGASTEEAQQMVGIEIAQQVADALKGRIVRNAVNIPSIEPDVYEKIKPYLALAEKLGLLQSQLLEGRTLVVKIKYSGEISGYDCEPITIAILKGLLEPALGDGVNYVNALKIAKEREIKVTEEKSESLLEFANLISLEVETEKVKGSLSGTLFSYAGPRIVRVDGYHVDIVPRGHILIVLHDSKPGVIGKLGTILGDGGMNIVAMTLGRKEKKGKELTVFNLELAVPQKMLKKIMAIKEILSLGTAKL</sequence>
<evidence type="ECO:0000256" key="8">
    <source>
        <dbReference type="ARBA" id="ARBA00048126"/>
    </source>
</evidence>
<dbReference type="InterPro" id="IPR002912">
    <property type="entry name" value="ACT_dom"/>
</dbReference>
<comment type="caution">
    <text evidence="12">The sequence shown here is derived from an EMBL/GenBank/DDBJ whole genome shotgun (WGS) entry which is preliminary data.</text>
</comment>
<comment type="catalytic activity">
    <reaction evidence="9 10">
        <text>(2R)-3-phosphoglycerate + NAD(+) = 3-phosphooxypyruvate + NADH + H(+)</text>
        <dbReference type="Rhea" id="RHEA:12641"/>
        <dbReference type="ChEBI" id="CHEBI:15378"/>
        <dbReference type="ChEBI" id="CHEBI:18110"/>
        <dbReference type="ChEBI" id="CHEBI:57540"/>
        <dbReference type="ChEBI" id="CHEBI:57945"/>
        <dbReference type="ChEBI" id="CHEBI:58272"/>
        <dbReference type="EC" id="1.1.1.95"/>
    </reaction>
</comment>
<evidence type="ECO:0000256" key="5">
    <source>
        <dbReference type="ARBA" id="ARBA00023002"/>
    </source>
</evidence>
<keyword evidence="5 10" id="KW-0560">Oxidoreductase</keyword>
<evidence type="ECO:0000256" key="7">
    <source>
        <dbReference type="ARBA" id="ARBA00023299"/>
    </source>
</evidence>
<feature type="domain" description="ACT" evidence="11">
    <location>
        <begin position="455"/>
        <end position="527"/>
    </location>
</feature>
<evidence type="ECO:0000256" key="10">
    <source>
        <dbReference type="RuleBase" id="RU363003"/>
    </source>
</evidence>
<dbReference type="SUPFAM" id="SSF51735">
    <property type="entry name" value="NAD(P)-binding Rossmann-fold domains"/>
    <property type="match status" value="1"/>
</dbReference>
<accession>A0A399FXW8</accession>
<evidence type="ECO:0000256" key="3">
    <source>
        <dbReference type="ARBA" id="ARBA00005854"/>
    </source>
</evidence>
<dbReference type="InterPro" id="IPR050857">
    <property type="entry name" value="D-2-hydroxyacid_DH"/>
</dbReference>
<dbReference type="Proteomes" id="UP000266287">
    <property type="component" value="Unassembled WGS sequence"/>
</dbReference>
<evidence type="ECO:0000256" key="1">
    <source>
        <dbReference type="ARBA" id="ARBA00003800"/>
    </source>
</evidence>
<gene>
    <name evidence="12" type="ORF">B9J77_03900</name>
</gene>
<keyword evidence="10" id="KW-0028">Amino-acid biosynthesis</keyword>
<dbReference type="Gene3D" id="3.30.1330.90">
    <property type="entry name" value="D-3-phosphoglycerate dehydrogenase, domain 3"/>
    <property type="match status" value="1"/>
</dbReference>
<dbReference type="GO" id="GO:0051287">
    <property type="term" value="F:NAD binding"/>
    <property type="evidence" value="ECO:0007669"/>
    <property type="project" value="UniProtKB-UniRule"/>
</dbReference>
<dbReference type="InterPro" id="IPR006139">
    <property type="entry name" value="D-isomer_2_OHA_DH_cat_dom"/>
</dbReference>
<name>A0A399FXW8_UNCN2</name>
<dbReference type="Gene3D" id="3.30.70.260">
    <property type="match status" value="1"/>
</dbReference>
<organism evidence="12 13">
    <name type="scientific">candidate division NPL-UPA2 bacterium Unc8</name>
    <dbReference type="NCBI Taxonomy" id="1980939"/>
    <lineage>
        <taxon>Bacteria</taxon>
    </lineage>
</organism>
<evidence type="ECO:0000256" key="4">
    <source>
        <dbReference type="ARBA" id="ARBA00021582"/>
    </source>
</evidence>
<dbReference type="InterPro" id="IPR029009">
    <property type="entry name" value="ASB_dom_sf"/>
</dbReference>
<dbReference type="FunFam" id="3.30.1330.90:FF:000003">
    <property type="entry name" value="D-3-phosphoglycerate dehydrogenase"/>
    <property type="match status" value="1"/>
</dbReference>
<dbReference type="SUPFAM" id="SSF143548">
    <property type="entry name" value="Serine metabolism enzymes domain"/>
    <property type="match status" value="1"/>
</dbReference>
<comment type="function">
    <text evidence="1">Catalyzes the reversible oxidation of 3-phospho-D-glycerate to 3-phosphonooxypyruvate, the first step of the phosphorylated L-serine biosynthesis pathway. Also catalyzes the reversible oxidation of 2-hydroxyglutarate to 2-oxoglutarate.</text>
</comment>
<comment type="similarity">
    <text evidence="3 10">Belongs to the D-isomer specific 2-hydroxyacid dehydrogenase family.</text>
</comment>
<dbReference type="SUPFAM" id="SSF55021">
    <property type="entry name" value="ACT-like"/>
    <property type="match status" value="1"/>
</dbReference>
<reference evidence="12 13" key="1">
    <citation type="submission" date="2018-08" db="EMBL/GenBank/DDBJ databases">
        <title>Draft genome of candidate division NPL-UPA2 bacterium Unc8 that adapted to ultra-basic serpentinizing groundwater.</title>
        <authorList>
            <person name="Ishii S."/>
            <person name="Suzuki S."/>
            <person name="Nealson K.H."/>
        </authorList>
    </citation>
    <scope>NUCLEOTIDE SEQUENCE [LARGE SCALE GENOMIC DNA]</scope>
    <source>
        <strain evidence="12">Unc8</strain>
    </source>
</reference>
<dbReference type="InterPro" id="IPR045626">
    <property type="entry name" value="PGDH_ASB_dom"/>
</dbReference>